<name>A0ABS1NVF0_9ACTN</name>
<evidence type="ECO:0008006" key="3">
    <source>
        <dbReference type="Google" id="ProtNLM"/>
    </source>
</evidence>
<reference evidence="1 2" key="1">
    <citation type="submission" date="2021-01" db="EMBL/GenBank/DDBJ databases">
        <title>WGS of actinomycetes isolated from Thailand.</title>
        <authorList>
            <person name="Thawai C."/>
        </authorList>
    </citation>
    <scope>NUCLEOTIDE SEQUENCE [LARGE SCALE GENOMIC DNA]</scope>
    <source>
        <strain evidence="1 2">CH5-8</strain>
    </source>
</reference>
<sequence>MARVQVTSRLTWTFSARAGLVRAHRRPAPVPADRLPVWPAVLLRSVLRAARPRPVLPRAVRVRRARHR</sequence>
<accession>A0ABS1NVF0</accession>
<proteinExistence type="predicted"/>
<dbReference type="RefSeq" id="WP_201814532.1">
    <property type="nucleotide sequence ID" value="NZ_JAERRH010000002.1"/>
</dbReference>
<protein>
    <recommendedName>
        <fullName evidence="3">Polyketide beta-ketoacyl synthase</fullName>
    </recommendedName>
</protein>
<comment type="caution">
    <text evidence="1">The sequence shown here is derived from an EMBL/GenBank/DDBJ whole genome shotgun (WGS) entry which is preliminary data.</text>
</comment>
<evidence type="ECO:0000313" key="1">
    <source>
        <dbReference type="EMBL" id="MBL1104087.1"/>
    </source>
</evidence>
<dbReference type="Proteomes" id="UP000621386">
    <property type="component" value="Unassembled WGS sequence"/>
</dbReference>
<gene>
    <name evidence="1" type="ORF">JK361_05620</name>
</gene>
<dbReference type="EMBL" id="JAERRH010000002">
    <property type="protein sequence ID" value="MBL1104087.1"/>
    <property type="molecule type" value="Genomic_DNA"/>
</dbReference>
<keyword evidence="2" id="KW-1185">Reference proteome</keyword>
<organism evidence="1 2">
    <name type="scientific">Streptomyces musisoli</name>
    <dbReference type="NCBI Taxonomy" id="2802280"/>
    <lineage>
        <taxon>Bacteria</taxon>
        <taxon>Bacillati</taxon>
        <taxon>Actinomycetota</taxon>
        <taxon>Actinomycetes</taxon>
        <taxon>Kitasatosporales</taxon>
        <taxon>Streptomycetaceae</taxon>
        <taxon>Streptomyces</taxon>
    </lineage>
</organism>
<evidence type="ECO:0000313" key="2">
    <source>
        <dbReference type="Proteomes" id="UP000621386"/>
    </source>
</evidence>